<dbReference type="CDD" id="cd13134">
    <property type="entry name" value="MATE_like_8"/>
    <property type="match status" value="1"/>
</dbReference>
<feature type="transmembrane region" description="Helical" evidence="7">
    <location>
        <begin position="245"/>
        <end position="271"/>
    </location>
</feature>
<reference evidence="8" key="1">
    <citation type="submission" date="2021-11" db="EMBL/GenBank/DDBJ databases">
        <title>BS-T2-15 a new species belonging to the Comamonadaceae family isolated from the soil of a French oak forest.</title>
        <authorList>
            <person name="Mieszkin S."/>
            <person name="Alain K."/>
        </authorList>
    </citation>
    <scope>NUCLEOTIDE SEQUENCE</scope>
    <source>
        <strain evidence="8">BS-T2-15</strain>
    </source>
</reference>
<comment type="subcellular location">
    <subcellularLocation>
        <location evidence="1">Cell inner membrane</location>
        <topology evidence="1">Multi-pass membrane protein</topology>
    </subcellularLocation>
</comment>
<accession>A0A9X1YHQ0</accession>
<feature type="transmembrane region" description="Helical" evidence="7">
    <location>
        <begin position="132"/>
        <end position="149"/>
    </location>
</feature>
<feature type="transmembrane region" description="Helical" evidence="7">
    <location>
        <begin position="283"/>
        <end position="307"/>
    </location>
</feature>
<evidence type="ECO:0000256" key="5">
    <source>
        <dbReference type="ARBA" id="ARBA00022989"/>
    </source>
</evidence>
<dbReference type="Pfam" id="PF01554">
    <property type="entry name" value="MatE"/>
    <property type="match status" value="2"/>
</dbReference>
<keyword evidence="5 7" id="KW-1133">Transmembrane helix</keyword>
<dbReference type="AlphaFoldDB" id="A0A9X1YHQ0"/>
<dbReference type="InterPro" id="IPR048279">
    <property type="entry name" value="MdtK-like"/>
</dbReference>
<evidence type="ECO:0000256" key="4">
    <source>
        <dbReference type="ARBA" id="ARBA00022692"/>
    </source>
</evidence>
<keyword evidence="2" id="KW-0813">Transport</keyword>
<gene>
    <name evidence="8" type="ORF">LPC04_07780</name>
</gene>
<keyword evidence="9" id="KW-1185">Reference proteome</keyword>
<proteinExistence type="predicted"/>
<dbReference type="GO" id="GO:0015297">
    <property type="term" value="F:antiporter activity"/>
    <property type="evidence" value="ECO:0007669"/>
    <property type="project" value="InterPro"/>
</dbReference>
<dbReference type="Proteomes" id="UP001139353">
    <property type="component" value="Unassembled WGS sequence"/>
</dbReference>
<feature type="transmembrane region" description="Helical" evidence="7">
    <location>
        <begin position="169"/>
        <end position="192"/>
    </location>
</feature>
<evidence type="ECO:0000256" key="3">
    <source>
        <dbReference type="ARBA" id="ARBA00022475"/>
    </source>
</evidence>
<feature type="transmembrane region" description="Helical" evidence="7">
    <location>
        <begin position="198"/>
        <end position="225"/>
    </location>
</feature>
<evidence type="ECO:0000256" key="7">
    <source>
        <dbReference type="SAM" id="Phobius"/>
    </source>
</evidence>
<dbReference type="EMBL" id="JAJLJH010000001">
    <property type="protein sequence ID" value="MCK9685605.1"/>
    <property type="molecule type" value="Genomic_DNA"/>
</dbReference>
<keyword evidence="6 7" id="KW-0472">Membrane</keyword>
<feature type="transmembrane region" description="Helical" evidence="7">
    <location>
        <begin position="328"/>
        <end position="348"/>
    </location>
</feature>
<feature type="transmembrane region" description="Helical" evidence="7">
    <location>
        <begin position="62"/>
        <end position="85"/>
    </location>
</feature>
<dbReference type="NCBIfam" id="TIGR00797">
    <property type="entry name" value="matE"/>
    <property type="match status" value="1"/>
</dbReference>
<dbReference type="RefSeq" id="WP_275681603.1">
    <property type="nucleotide sequence ID" value="NZ_JAJLJH010000001.1"/>
</dbReference>
<evidence type="ECO:0000313" key="8">
    <source>
        <dbReference type="EMBL" id="MCK9685605.1"/>
    </source>
</evidence>
<evidence type="ECO:0000256" key="2">
    <source>
        <dbReference type="ARBA" id="ARBA00022448"/>
    </source>
</evidence>
<name>A0A9X1YHQ0_9BURK</name>
<comment type="caution">
    <text evidence="8">The sequence shown here is derived from an EMBL/GenBank/DDBJ whole genome shotgun (WGS) entry which is preliminary data.</text>
</comment>
<keyword evidence="3" id="KW-1003">Cell membrane</keyword>
<dbReference type="InterPro" id="IPR002528">
    <property type="entry name" value="MATE_fam"/>
</dbReference>
<dbReference type="InterPro" id="IPR047135">
    <property type="entry name" value="YsiQ"/>
</dbReference>
<feature type="transmembrane region" description="Helical" evidence="7">
    <location>
        <begin position="105"/>
        <end position="126"/>
    </location>
</feature>
<organism evidence="8 9">
    <name type="scientific">Scleromatobacter humisilvae</name>
    <dbReference type="NCBI Taxonomy" id="2897159"/>
    <lineage>
        <taxon>Bacteria</taxon>
        <taxon>Pseudomonadati</taxon>
        <taxon>Pseudomonadota</taxon>
        <taxon>Betaproteobacteria</taxon>
        <taxon>Burkholderiales</taxon>
        <taxon>Sphaerotilaceae</taxon>
        <taxon>Scleromatobacter</taxon>
    </lineage>
</organism>
<evidence type="ECO:0000256" key="1">
    <source>
        <dbReference type="ARBA" id="ARBA00004429"/>
    </source>
</evidence>
<dbReference type="PANTHER" id="PTHR42925:SF2">
    <property type="entry name" value="NA+ DRIVEN MULTIDRUG EFFLUX PUMP"/>
    <property type="match status" value="1"/>
</dbReference>
<evidence type="ECO:0000256" key="6">
    <source>
        <dbReference type="ARBA" id="ARBA00023136"/>
    </source>
</evidence>
<dbReference type="PIRSF" id="PIRSF006603">
    <property type="entry name" value="DinF"/>
    <property type="match status" value="1"/>
</dbReference>
<evidence type="ECO:0000313" key="9">
    <source>
        <dbReference type="Proteomes" id="UP001139353"/>
    </source>
</evidence>
<protein>
    <submittedName>
        <fullName evidence="8">MATE family efflux transporter</fullName>
    </submittedName>
</protein>
<dbReference type="GO" id="GO:0042910">
    <property type="term" value="F:xenobiotic transmembrane transporter activity"/>
    <property type="evidence" value="ECO:0007669"/>
    <property type="project" value="InterPro"/>
</dbReference>
<keyword evidence="4 7" id="KW-0812">Transmembrane</keyword>
<dbReference type="GO" id="GO:0005886">
    <property type="term" value="C:plasma membrane"/>
    <property type="evidence" value="ECO:0007669"/>
    <property type="project" value="UniProtKB-SubCell"/>
</dbReference>
<dbReference type="PANTHER" id="PTHR42925">
    <property type="entry name" value="MULTIDRUG AND TOXIN EFFLUX PROTEIN MATE FAMILY"/>
    <property type="match status" value="1"/>
</dbReference>
<sequence>MTTVSQLPGDRAPGAPEPGLLKLAWPIFAEQSLHMLTGVVSTLMASRIGDNAVAGLGSAGQVLVIFLMGFNVLAVGASIATTHHLGLGDRDGARRLARGAVSTNLWLGALFSLVLAFTAPTLLRWAQLTPPLMVFALPFLQWMGGTLFLESMNYALCAVLRAHGHTREVMFVILAQNAVNAGLSFLLIFGIAGLPALGVIGIVIAAATSRLLACVALWILVNLRIGLRLRARDLVSIRLRDLRRLLALGFPAVLENISWFGAFMIITALTARMGERTLATQAYTMQIASIEMLACLSIGIGNEIIVGRLVGAGRFEEARVQCLANMRLGLVVTMGVACVFALIAPWVLRMFTADGQIVSLGRTLIVMGLLLEPGRSFNLILINALRASGDSRFPLAAGLISQWGIMLFGAWLLGTHFGLGLVGVWIALIADEWLRGLYMLQRWRRGRWLKHAKRMQALAAARDSLFDAHSQRLQSRSFT</sequence>